<dbReference type="OrthoDB" id="3870692at2759"/>
<organism evidence="2 3">
    <name type="scientific">Zymoseptoria brevis</name>
    <dbReference type="NCBI Taxonomy" id="1047168"/>
    <lineage>
        <taxon>Eukaryota</taxon>
        <taxon>Fungi</taxon>
        <taxon>Dikarya</taxon>
        <taxon>Ascomycota</taxon>
        <taxon>Pezizomycotina</taxon>
        <taxon>Dothideomycetes</taxon>
        <taxon>Dothideomycetidae</taxon>
        <taxon>Mycosphaerellales</taxon>
        <taxon>Mycosphaerellaceae</taxon>
        <taxon>Zymoseptoria</taxon>
    </lineage>
</organism>
<sequence length="262" mass="29109">MPQRLLDRSSLGEPPSSPTKLHPIRLLRKFLLIAGGLGFPFSIFSLGGFLAHIIFGSIVFAMSDLLVYSQDPSDEPTWPLKRFMIGDLVFTILHQLLFWANAYALIDWYYYVSMFDTYAAVVTVACSVIHAFSLYKQLVAWYKQKWQTSQESLPKYPCPRCGYIEEVESAPCCTCAPHPRIPASKRERKRPANLATFDGPSAEAVEESLLTPASQSAMEEGLLGGYGESEGYGTIEDDEIVQVGETIGVKGKKKKKRGVARG</sequence>
<reference evidence="2 3" key="1">
    <citation type="submission" date="2015-03" db="EMBL/GenBank/DDBJ databases">
        <title>RNA-seq based gene annotation and comparative genomics of four Zymoseptoria species reveal species-specific pathogenicity related genes and transposable element activity.</title>
        <authorList>
            <person name="Grandaubert J."/>
            <person name="Bhattacharyya A."/>
            <person name="Stukenbrock E.H."/>
        </authorList>
    </citation>
    <scope>NUCLEOTIDE SEQUENCE [LARGE SCALE GENOMIC DNA]</scope>
    <source>
        <strain evidence="2 3">Zb18110</strain>
    </source>
</reference>
<gene>
    <name evidence="2" type="ORF">TI39_contig354g00163</name>
</gene>
<feature type="transmembrane region" description="Helical" evidence="1">
    <location>
        <begin position="117"/>
        <end position="135"/>
    </location>
</feature>
<keyword evidence="3" id="KW-1185">Reference proteome</keyword>
<keyword evidence="1" id="KW-1133">Transmembrane helix</keyword>
<keyword evidence="1" id="KW-0812">Transmembrane</keyword>
<protein>
    <submittedName>
        <fullName evidence="2">Uncharacterized protein</fullName>
    </submittedName>
</protein>
<evidence type="ECO:0000256" key="1">
    <source>
        <dbReference type="SAM" id="Phobius"/>
    </source>
</evidence>
<comment type="caution">
    <text evidence="2">The sequence shown here is derived from an EMBL/GenBank/DDBJ whole genome shotgun (WGS) entry which is preliminary data.</text>
</comment>
<feature type="transmembrane region" description="Helical" evidence="1">
    <location>
        <begin position="26"/>
        <end position="43"/>
    </location>
</feature>
<evidence type="ECO:0000313" key="3">
    <source>
        <dbReference type="Proteomes" id="UP000033647"/>
    </source>
</evidence>
<evidence type="ECO:0000313" key="2">
    <source>
        <dbReference type="EMBL" id="KJX99667.1"/>
    </source>
</evidence>
<proteinExistence type="predicted"/>
<dbReference type="EMBL" id="LAFY01000346">
    <property type="protein sequence ID" value="KJX99667.1"/>
    <property type="molecule type" value="Genomic_DNA"/>
</dbReference>
<name>A0A0F4GRK3_9PEZI</name>
<feature type="transmembrane region" description="Helical" evidence="1">
    <location>
        <begin position="88"/>
        <end position="111"/>
    </location>
</feature>
<accession>A0A0F4GRK3</accession>
<dbReference type="Proteomes" id="UP000033647">
    <property type="component" value="Unassembled WGS sequence"/>
</dbReference>
<dbReference type="AlphaFoldDB" id="A0A0F4GRK3"/>
<keyword evidence="1" id="KW-0472">Membrane</keyword>